<organism evidence="1 2">
    <name type="scientific">Bauhinia variegata</name>
    <name type="common">Purple orchid tree</name>
    <name type="synonym">Phanera variegata</name>
    <dbReference type="NCBI Taxonomy" id="167791"/>
    <lineage>
        <taxon>Eukaryota</taxon>
        <taxon>Viridiplantae</taxon>
        <taxon>Streptophyta</taxon>
        <taxon>Embryophyta</taxon>
        <taxon>Tracheophyta</taxon>
        <taxon>Spermatophyta</taxon>
        <taxon>Magnoliopsida</taxon>
        <taxon>eudicotyledons</taxon>
        <taxon>Gunneridae</taxon>
        <taxon>Pentapetalae</taxon>
        <taxon>rosids</taxon>
        <taxon>fabids</taxon>
        <taxon>Fabales</taxon>
        <taxon>Fabaceae</taxon>
        <taxon>Cercidoideae</taxon>
        <taxon>Cercideae</taxon>
        <taxon>Bauhiniinae</taxon>
        <taxon>Bauhinia</taxon>
    </lineage>
</organism>
<name>A0ACB9NCW0_BAUVA</name>
<evidence type="ECO:0000313" key="2">
    <source>
        <dbReference type="Proteomes" id="UP000828941"/>
    </source>
</evidence>
<protein>
    <submittedName>
        <fullName evidence="1">Uncharacterized protein</fullName>
    </submittedName>
</protein>
<dbReference type="Proteomes" id="UP000828941">
    <property type="component" value="Chromosome 7"/>
</dbReference>
<comment type="caution">
    <text evidence="1">The sequence shown here is derived from an EMBL/GenBank/DDBJ whole genome shotgun (WGS) entry which is preliminary data.</text>
</comment>
<proteinExistence type="predicted"/>
<dbReference type="EMBL" id="CM039432">
    <property type="protein sequence ID" value="KAI4333767.1"/>
    <property type="molecule type" value="Genomic_DNA"/>
</dbReference>
<gene>
    <name evidence="1" type="ORF">L6164_018533</name>
</gene>
<accession>A0ACB9NCW0</accession>
<keyword evidence="2" id="KW-1185">Reference proteome</keyword>
<sequence length="436" mass="48345">MGSFKRLAVYSLLLSFIRISSTLSILTPTQPIRDGTNETLVSAGGTFEAGFFSISNSKSHYVGIWYKSISPRTVVWVANREEPLTDSSGVFQVNSDGLSIINSRGGRIWSSNLSKTIEKPVVQLLESGNLVVKDRQNLESILWQSFDHPGDTFLPGMKLGRNFKTGQSLALTSWKNLDDPSPGEFSMGIDTHGLPQLVVTKGGSTVYRAGSWNGLSFTGTPTLNYSYMKFVFVLNEEEVFYENEILNSSILMRSRLTPEGYPFRLTWSNQKTSWDTHYSSNMDECENYGLCGANTNCNPRGTKVCECLTGFTAKSQDSNGSFGGCGRTTQQVCNKGDRFQKYEGKKLPDTSSSWYDKTISLRECEKLCLSNCSCTAYANLNISGGGSGCLHWFDYIMDMRELPEGGQDFYLRLLAGSELNIISSFHMTLAFSSCFS</sequence>
<reference evidence="1 2" key="1">
    <citation type="journal article" date="2022" name="DNA Res.">
        <title>Chromosomal-level genome assembly of the orchid tree Bauhinia variegata (Leguminosae; Cercidoideae) supports the allotetraploid origin hypothesis of Bauhinia.</title>
        <authorList>
            <person name="Zhong Y."/>
            <person name="Chen Y."/>
            <person name="Zheng D."/>
            <person name="Pang J."/>
            <person name="Liu Y."/>
            <person name="Luo S."/>
            <person name="Meng S."/>
            <person name="Qian L."/>
            <person name="Wei D."/>
            <person name="Dai S."/>
            <person name="Zhou R."/>
        </authorList>
    </citation>
    <scope>NUCLEOTIDE SEQUENCE [LARGE SCALE GENOMIC DNA]</scope>
    <source>
        <strain evidence="1">BV-YZ2020</strain>
    </source>
</reference>
<evidence type="ECO:0000313" key="1">
    <source>
        <dbReference type="EMBL" id="KAI4333767.1"/>
    </source>
</evidence>